<comment type="function">
    <text evidence="9">Part of the tripartite ATP-independent periplasmic (TRAP) transport system.</text>
</comment>
<feature type="transmembrane region" description="Helical" evidence="9">
    <location>
        <begin position="159"/>
        <end position="181"/>
    </location>
</feature>
<evidence type="ECO:0000313" key="11">
    <source>
        <dbReference type="EMBL" id="MBK1659171.1"/>
    </source>
</evidence>
<reference evidence="11 12" key="1">
    <citation type="journal article" date="2020" name="Microorganisms">
        <title>Osmotic Adaptation and Compatible Solute Biosynthesis of Phototrophic Bacteria as Revealed from Genome Analyses.</title>
        <authorList>
            <person name="Imhoff J.F."/>
            <person name="Rahn T."/>
            <person name="Kunzel S."/>
            <person name="Keller A."/>
            <person name="Neulinger S.C."/>
        </authorList>
    </citation>
    <scope>NUCLEOTIDE SEQUENCE [LARGE SCALE GENOMIC DNA]</scope>
    <source>
        <strain evidence="11 12">DSM 15382</strain>
    </source>
</reference>
<evidence type="ECO:0000313" key="12">
    <source>
        <dbReference type="Proteomes" id="UP000697995"/>
    </source>
</evidence>
<accession>A0ABS1CXA7</accession>
<dbReference type="PANTHER" id="PTHR35011:SF2">
    <property type="entry name" value="2,3-DIKETO-L-GULONATE TRAP TRANSPORTER SMALL PERMEASE PROTEIN YIAM"/>
    <property type="match status" value="1"/>
</dbReference>
<sequence>MGNGQPCRMSGAASKGGLLPAPAPLPLRMAREALALLRRLVDLVLLLLLAAMVLLVLAQVIFRYGFNHSIAGADEAATFAQIWMVLLGAGYAMRQRLHVSIELVIERLLERLARLLLVPVAGLCLWFLWVVLQGGLLLMQVGAWQTSPALQLPMNIPYAMLPVGAAYFALEAALAFGAAILGREKVATGGGVRVD</sequence>
<proteinExistence type="inferred from homology"/>
<gene>
    <name evidence="11" type="ORF">CKO45_13095</name>
</gene>
<name>A0ABS1CXA7_9PROT</name>
<dbReference type="EMBL" id="NRSG01000087">
    <property type="protein sequence ID" value="MBK1659171.1"/>
    <property type="molecule type" value="Genomic_DNA"/>
</dbReference>
<protein>
    <recommendedName>
        <fullName evidence="9">TRAP transporter small permease protein</fullName>
    </recommendedName>
</protein>
<evidence type="ECO:0000256" key="5">
    <source>
        <dbReference type="ARBA" id="ARBA00022692"/>
    </source>
</evidence>
<comment type="subcellular location">
    <subcellularLocation>
        <location evidence="1 9">Cell inner membrane</location>
        <topology evidence="1 9">Multi-pass membrane protein</topology>
    </subcellularLocation>
</comment>
<keyword evidence="12" id="KW-1185">Reference proteome</keyword>
<comment type="similarity">
    <text evidence="8 9">Belongs to the TRAP transporter small permease family.</text>
</comment>
<feature type="transmembrane region" description="Helical" evidence="9">
    <location>
        <begin position="40"/>
        <end position="64"/>
    </location>
</feature>
<keyword evidence="4 9" id="KW-0997">Cell inner membrane</keyword>
<comment type="caution">
    <text evidence="11">The sequence shown here is derived from an EMBL/GenBank/DDBJ whole genome shotgun (WGS) entry which is preliminary data.</text>
</comment>
<dbReference type="Proteomes" id="UP000697995">
    <property type="component" value="Unassembled WGS sequence"/>
</dbReference>
<evidence type="ECO:0000256" key="2">
    <source>
        <dbReference type="ARBA" id="ARBA00022448"/>
    </source>
</evidence>
<feature type="transmembrane region" description="Helical" evidence="9">
    <location>
        <begin position="115"/>
        <end position="139"/>
    </location>
</feature>
<keyword evidence="6 9" id="KW-1133">Transmembrane helix</keyword>
<evidence type="ECO:0000256" key="6">
    <source>
        <dbReference type="ARBA" id="ARBA00022989"/>
    </source>
</evidence>
<organism evidence="11 12">
    <name type="scientific">Paracraurococcus ruber</name>
    <dbReference type="NCBI Taxonomy" id="77675"/>
    <lineage>
        <taxon>Bacteria</taxon>
        <taxon>Pseudomonadati</taxon>
        <taxon>Pseudomonadota</taxon>
        <taxon>Alphaproteobacteria</taxon>
        <taxon>Acetobacterales</taxon>
        <taxon>Roseomonadaceae</taxon>
        <taxon>Paracraurococcus</taxon>
    </lineage>
</organism>
<evidence type="ECO:0000256" key="7">
    <source>
        <dbReference type="ARBA" id="ARBA00023136"/>
    </source>
</evidence>
<evidence type="ECO:0000259" key="10">
    <source>
        <dbReference type="Pfam" id="PF04290"/>
    </source>
</evidence>
<evidence type="ECO:0000256" key="8">
    <source>
        <dbReference type="ARBA" id="ARBA00038436"/>
    </source>
</evidence>
<dbReference type="InterPro" id="IPR055348">
    <property type="entry name" value="DctQ"/>
</dbReference>
<keyword evidence="7 9" id="KW-0472">Membrane</keyword>
<evidence type="ECO:0000256" key="1">
    <source>
        <dbReference type="ARBA" id="ARBA00004429"/>
    </source>
</evidence>
<dbReference type="InterPro" id="IPR007387">
    <property type="entry name" value="TRAP_DctQ"/>
</dbReference>
<feature type="transmembrane region" description="Helical" evidence="9">
    <location>
        <begin position="76"/>
        <end position="94"/>
    </location>
</feature>
<feature type="domain" description="Tripartite ATP-independent periplasmic transporters DctQ component" evidence="10">
    <location>
        <begin position="52"/>
        <end position="175"/>
    </location>
</feature>
<evidence type="ECO:0000256" key="3">
    <source>
        <dbReference type="ARBA" id="ARBA00022475"/>
    </source>
</evidence>
<evidence type="ECO:0000256" key="9">
    <source>
        <dbReference type="RuleBase" id="RU369079"/>
    </source>
</evidence>
<keyword evidence="3" id="KW-1003">Cell membrane</keyword>
<keyword evidence="5 9" id="KW-0812">Transmembrane</keyword>
<evidence type="ECO:0000256" key="4">
    <source>
        <dbReference type="ARBA" id="ARBA00022519"/>
    </source>
</evidence>
<dbReference type="PANTHER" id="PTHR35011">
    <property type="entry name" value="2,3-DIKETO-L-GULONATE TRAP TRANSPORTER SMALL PERMEASE PROTEIN YIAM"/>
    <property type="match status" value="1"/>
</dbReference>
<keyword evidence="2 9" id="KW-0813">Transport</keyword>
<dbReference type="Pfam" id="PF04290">
    <property type="entry name" value="DctQ"/>
    <property type="match status" value="1"/>
</dbReference>
<comment type="subunit">
    <text evidence="9">The complex comprises the extracytoplasmic solute receptor protein and the two transmembrane proteins.</text>
</comment>